<dbReference type="InterPro" id="IPR050266">
    <property type="entry name" value="AB_hydrolase_sf"/>
</dbReference>
<evidence type="ECO:0000313" key="2">
    <source>
        <dbReference type="EMBL" id="AJD44797.1"/>
    </source>
</evidence>
<dbReference type="SUPFAM" id="SSF53474">
    <property type="entry name" value="alpha/beta-Hydrolases"/>
    <property type="match status" value="1"/>
</dbReference>
<accession>A0A0B4XE70</accession>
<reference evidence="2 3" key="1">
    <citation type="submission" date="2013-11" db="EMBL/GenBank/DDBJ databases">
        <title>Complete genome sequence of Rhizobium gallicum bv. gallicum R602.</title>
        <authorList>
            <person name="Bustos P."/>
            <person name="Santamaria R.I."/>
            <person name="Lozano L."/>
            <person name="Acosta J.L."/>
            <person name="Ormeno-Orrillo E."/>
            <person name="Rogel M.A."/>
            <person name="Romero D."/>
            <person name="Cevallos M.A."/>
            <person name="Martinez-Romero E."/>
            <person name="Gonzalez V."/>
        </authorList>
    </citation>
    <scope>NUCLEOTIDE SEQUENCE [LARGE SCALE GENOMIC DNA]</scope>
    <source>
        <strain evidence="2 3">R602</strain>
        <plasmid evidence="2 3">pRgalR602c</plasmid>
    </source>
</reference>
<protein>
    <submittedName>
        <fullName evidence="2">Alpha/beta hydrolase family protein</fullName>
    </submittedName>
</protein>
<keyword evidence="2" id="KW-0378">Hydrolase</keyword>
<dbReference type="GO" id="GO:0016787">
    <property type="term" value="F:hydrolase activity"/>
    <property type="evidence" value="ECO:0007669"/>
    <property type="project" value="UniProtKB-KW"/>
</dbReference>
<dbReference type="Pfam" id="PF12697">
    <property type="entry name" value="Abhydrolase_6"/>
    <property type="match status" value="1"/>
</dbReference>
<sequence>MPAVLVHGVPDTHRLWDPVRSHLARTDIVALDLPGFGTPLPSGFASTKEEYLDWLIKQVEQIGEPVDLVGHDWGCLLTGRLASVRPDLVRTWTGISGPIDPEYPWHYLAKIWQTPGEGEQWMKDLDLEEFAAKLVEAQMPRDAADESVRHLDATMRASILALYRSAIEVGAEWKPGLSSMTAPALVIWGLDDPFLPHRFADELGNATRARAVVKLRSSHWPMIERPADVARELEAHWTHV</sequence>
<dbReference type="AlphaFoldDB" id="A0A0B4XE70"/>
<dbReference type="KEGG" id="rga:RGR602_PC00760"/>
<name>A0A0B4XE70_9HYPH</name>
<dbReference type="PANTHER" id="PTHR43798">
    <property type="entry name" value="MONOACYLGLYCEROL LIPASE"/>
    <property type="match status" value="1"/>
</dbReference>
<dbReference type="PANTHER" id="PTHR43798:SF33">
    <property type="entry name" value="HYDROLASE, PUTATIVE (AFU_ORTHOLOGUE AFUA_2G14860)-RELATED"/>
    <property type="match status" value="1"/>
</dbReference>
<keyword evidence="2" id="KW-0614">Plasmid</keyword>
<gene>
    <name evidence="2" type="ORF">RGR602_PC00760</name>
</gene>
<dbReference type="InterPro" id="IPR000073">
    <property type="entry name" value="AB_hydrolase_1"/>
</dbReference>
<evidence type="ECO:0000259" key="1">
    <source>
        <dbReference type="Pfam" id="PF12697"/>
    </source>
</evidence>
<geneLocation type="plasmid" evidence="2 3">
    <name>pRgalR602c</name>
</geneLocation>
<dbReference type="RefSeq" id="WP_040116508.1">
    <property type="nucleotide sequence ID" value="NZ_CP006880.1"/>
</dbReference>
<keyword evidence="3" id="KW-1185">Reference proteome</keyword>
<dbReference type="EMBL" id="CP006880">
    <property type="protein sequence ID" value="AJD44797.1"/>
    <property type="molecule type" value="Genomic_DNA"/>
</dbReference>
<dbReference type="GO" id="GO:0016020">
    <property type="term" value="C:membrane"/>
    <property type="evidence" value="ECO:0007669"/>
    <property type="project" value="TreeGrafter"/>
</dbReference>
<dbReference type="InterPro" id="IPR029058">
    <property type="entry name" value="AB_hydrolase_fold"/>
</dbReference>
<dbReference type="HOGENOM" id="CLU_1136343_0_0_5"/>
<organism evidence="2 3">
    <name type="scientific">Rhizobium gallicum bv. gallicum R602sp</name>
    <dbReference type="NCBI Taxonomy" id="1041138"/>
    <lineage>
        <taxon>Bacteria</taxon>
        <taxon>Pseudomonadati</taxon>
        <taxon>Pseudomonadota</taxon>
        <taxon>Alphaproteobacteria</taxon>
        <taxon>Hyphomicrobiales</taxon>
        <taxon>Rhizobiaceae</taxon>
        <taxon>Rhizobium/Agrobacterium group</taxon>
        <taxon>Rhizobium</taxon>
    </lineage>
</organism>
<feature type="domain" description="AB hydrolase-1" evidence="1">
    <location>
        <begin position="4"/>
        <end position="231"/>
    </location>
</feature>
<proteinExistence type="predicted"/>
<dbReference type="Proteomes" id="UP000031368">
    <property type="component" value="Plasmid pRgalR602c"/>
</dbReference>
<dbReference type="Gene3D" id="3.40.50.1820">
    <property type="entry name" value="alpha/beta hydrolase"/>
    <property type="match status" value="1"/>
</dbReference>
<evidence type="ECO:0000313" key="3">
    <source>
        <dbReference type="Proteomes" id="UP000031368"/>
    </source>
</evidence>